<name>H8GPJ8_METAL</name>
<dbReference type="RefSeq" id="WP_005369506.1">
    <property type="nucleotide sequence ID" value="NZ_CM001475.1"/>
</dbReference>
<dbReference type="Pfam" id="PF14239">
    <property type="entry name" value="RRXRR"/>
    <property type="match status" value="1"/>
</dbReference>
<accession>H8GPJ8</accession>
<organism evidence="2 3">
    <name type="scientific">Methylomicrobium album BG8</name>
    <dbReference type="NCBI Taxonomy" id="686340"/>
    <lineage>
        <taxon>Bacteria</taxon>
        <taxon>Pseudomonadati</taxon>
        <taxon>Pseudomonadota</taxon>
        <taxon>Gammaproteobacteria</taxon>
        <taxon>Methylococcales</taxon>
        <taxon>Methylococcaceae</taxon>
        <taxon>Methylomicrobium</taxon>
    </lineage>
</organism>
<keyword evidence="3" id="KW-1185">Reference proteome</keyword>
<evidence type="ECO:0000313" key="2">
    <source>
        <dbReference type="EMBL" id="EIC28460.1"/>
    </source>
</evidence>
<proteinExistence type="predicted"/>
<feature type="domain" description="RRXRR" evidence="1">
    <location>
        <begin position="30"/>
        <end position="77"/>
    </location>
</feature>
<protein>
    <recommendedName>
        <fullName evidence="1">RRXRR domain-containing protein</fullName>
    </recommendedName>
</protein>
<dbReference type="InterPro" id="IPR025938">
    <property type="entry name" value="RRXRR_dom"/>
</dbReference>
<evidence type="ECO:0000259" key="1">
    <source>
        <dbReference type="Pfam" id="PF14239"/>
    </source>
</evidence>
<gene>
    <name evidence="2" type="ORF">Metal_0615</name>
</gene>
<dbReference type="EMBL" id="CM001475">
    <property type="protein sequence ID" value="EIC28460.1"/>
    <property type="molecule type" value="Genomic_DNA"/>
</dbReference>
<dbReference type="Proteomes" id="UP000005090">
    <property type="component" value="Chromosome"/>
</dbReference>
<reference evidence="2 3" key="1">
    <citation type="journal article" date="2013" name="Genome Announc.">
        <title>Genome Sequence of the Obligate Gammaproteobacterial Methanotroph Methylomicrobium album Strain BG8.</title>
        <authorList>
            <person name="Kits K.D."/>
            <person name="Kalyuzhnaya M.G."/>
            <person name="Klotz M.G."/>
            <person name="Jetten M.S."/>
            <person name="Op den Camp H.J."/>
            <person name="Vuilleumier S."/>
            <person name="Bringel F."/>
            <person name="Dispirito A.A."/>
            <person name="Murrell J.C."/>
            <person name="Bruce D."/>
            <person name="Cheng J.F."/>
            <person name="Copeland A."/>
            <person name="Goodwin L."/>
            <person name="Hauser L."/>
            <person name="Lajus A."/>
            <person name="Land M.L."/>
            <person name="Lapidus A."/>
            <person name="Lucas S."/>
            <person name="Medigue C."/>
            <person name="Pitluck S."/>
            <person name="Woyke T."/>
            <person name="Zeytun A."/>
            <person name="Stein L.Y."/>
        </authorList>
    </citation>
    <scope>NUCLEOTIDE SEQUENCE [LARGE SCALE GENOMIC DNA]</scope>
    <source>
        <strain evidence="2 3">BG8</strain>
    </source>
</reference>
<dbReference type="HOGENOM" id="CLU_2479749_0_0_6"/>
<evidence type="ECO:0000313" key="3">
    <source>
        <dbReference type="Proteomes" id="UP000005090"/>
    </source>
</evidence>
<dbReference type="STRING" id="686340.Metal_0615"/>
<sequence length="87" mass="9651">MNEITGSHFHSERAAGNCRISTRVSNVVRVHVVASDGRVLNSCHPARARELIRKGRALRLSRQPYTIRLLETTSQEAEANPSLQDAS</sequence>
<dbReference type="AlphaFoldDB" id="H8GPJ8"/>